<dbReference type="SUPFAM" id="SSF53067">
    <property type="entry name" value="Actin-like ATPase domain"/>
    <property type="match status" value="2"/>
</dbReference>
<feature type="domain" description="SHS2" evidence="1">
    <location>
        <begin position="8"/>
        <end position="205"/>
    </location>
</feature>
<dbReference type="InterPro" id="IPR003494">
    <property type="entry name" value="SHS2_FtsA"/>
</dbReference>
<evidence type="ECO:0000313" key="3">
    <source>
        <dbReference type="Proteomes" id="UP001203665"/>
    </source>
</evidence>
<comment type="caution">
    <text evidence="2">The sequence shown here is derived from an EMBL/GenBank/DDBJ whole genome shotgun (WGS) entry which is preliminary data.</text>
</comment>
<dbReference type="CDD" id="cd24004">
    <property type="entry name" value="ASKHA_NBD_PilM-like"/>
    <property type="match status" value="1"/>
</dbReference>
<keyword evidence="3" id="KW-1185">Reference proteome</keyword>
<dbReference type="PANTHER" id="PTHR32432:SF3">
    <property type="entry name" value="ETHANOLAMINE UTILIZATION PROTEIN EUTJ"/>
    <property type="match status" value="1"/>
</dbReference>
<dbReference type="SMART" id="SM00842">
    <property type="entry name" value="FtsA"/>
    <property type="match status" value="1"/>
</dbReference>
<dbReference type="Proteomes" id="UP001203665">
    <property type="component" value="Unassembled WGS sequence"/>
</dbReference>
<dbReference type="Gene3D" id="3.30.420.40">
    <property type="match status" value="2"/>
</dbReference>
<proteinExistence type="predicted"/>
<sequence>MEFDSPTLFALDIGTRSVVGLLLQKQGDQHTLIDIEIMEHQERSMLDGQIHNIPAVASVIKEVKTKLEKRHYPLEKACVAAAGRSLLTKKATYTINLEEHLLHNREDLLQLELSAVTQAQFQLALESDETSAARYDCVGYSVLEYRLDGNPIGSLLQQTGKEAEIEVIATFLPKVVVESLLSALQEVGLQLEALTLEPIAAIDVLIPTSMRRLNVALVDIGAGTSDIALTASGSVQAYGMVPTAGDEITEALSDYYLLDFPEAEKIKRLSLETETITMTDILGITTEYTSEELFEPIKPAIQQLAHSIADEILRLNGKPPKAVMLVGGGSQTPLLPALLAAALQLPPERVAVRGIDAIKNFVTSDINVMGPDLVTPVGIAIAAKQNPIHYLSVKVNDRTLRLFDAKELTVGDAFVSAGIDVLKQYGKPGLAIVVDVNGSLVTIPGIHGEAPVIYKNGKPSLLSDSIIEGDELTLIKGQNGSTPTVTIGEVVEQSSSFTCYINNEKIELSATVLRNGRSTELSAGLKDRDVIDIQMDYTVSDILEWKNIDTKWYEPIPITINQDKKHIIHREAKLSINNRPARLDQRVKQADRIDVYYPLQDSHSLTGADIYHHLGNVQQSIDVTFNNEHFQLRKQTVELYRSSEKISSSMTITPSDLLTTTQVDVGPFIIQDLFAVTDISIPTGSNHTFTLQCNQQPAEFTTILKHGDQIELSFIKI</sequence>
<evidence type="ECO:0000313" key="2">
    <source>
        <dbReference type="EMBL" id="MCM2675321.1"/>
    </source>
</evidence>
<dbReference type="InterPro" id="IPR050696">
    <property type="entry name" value="FtsA/MreB"/>
</dbReference>
<accession>A0ABT0XHB9</accession>
<dbReference type="InterPro" id="IPR043129">
    <property type="entry name" value="ATPase_NBD"/>
</dbReference>
<dbReference type="InterPro" id="IPR005883">
    <property type="entry name" value="PilM"/>
</dbReference>
<dbReference type="EMBL" id="JAMQJY010000001">
    <property type="protein sequence ID" value="MCM2675321.1"/>
    <property type="molecule type" value="Genomic_DNA"/>
</dbReference>
<dbReference type="RefSeq" id="WP_251605846.1">
    <property type="nucleotide sequence ID" value="NZ_JAMQJY010000001.1"/>
</dbReference>
<organism evidence="2 3">
    <name type="scientific">Alkalicoccobacillus plakortidis</name>
    <dbReference type="NCBI Taxonomy" id="444060"/>
    <lineage>
        <taxon>Bacteria</taxon>
        <taxon>Bacillati</taxon>
        <taxon>Bacillota</taxon>
        <taxon>Bacilli</taxon>
        <taxon>Bacillales</taxon>
        <taxon>Bacillaceae</taxon>
        <taxon>Alkalicoccobacillus</taxon>
    </lineage>
</organism>
<evidence type="ECO:0000259" key="1">
    <source>
        <dbReference type="SMART" id="SM00842"/>
    </source>
</evidence>
<gene>
    <name evidence="2" type="primary">pilM</name>
    <name evidence="2" type="ORF">NDM98_07350</name>
</gene>
<dbReference type="Gene3D" id="3.30.1490.300">
    <property type="match status" value="1"/>
</dbReference>
<name>A0ABT0XHB9_9BACI</name>
<dbReference type="PANTHER" id="PTHR32432">
    <property type="entry name" value="CELL DIVISION PROTEIN FTSA-RELATED"/>
    <property type="match status" value="1"/>
</dbReference>
<reference evidence="2" key="1">
    <citation type="submission" date="2022-06" db="EMBL/GenBank/DDBJ databases">
        <title>Alkalicoccobacillus porphyridii sp. nov., isolated from a marine red alga, Porphyridium purpureum and reclassification of Shouchella plakortidis and Shouchella gibsonii as Alkalicoccobacillus plakortidis comb. nov. and Alkalicoccobacillus gibsonii comb. nov.</title>
        <authorList>
            <person name="Kim K.H."/>
            <person name="Lee J.K."/>
            <person name="Han D.M."/>
            <person name="Baek J.H."/>
            <person name="Jeon C.O."/>
        </authorList>
    </citation>
    <scope>NUCLEOTIDE SEQUENCE</scope>
    <source>
        <strain evidence="2">DSM 19153</strain>
    </source>
</reference>
<protein>
    <submittedName>
        <fullName evidence="2">Pilus assembly protein PilM</fullName>
    </submittedName>
</protein>
<dbReference type="Pfam" id="PF11104">
    <property type="entry name" value="PilM_2"/>
    <property type="match status" value="1"/>
</dbReference>